<evidence type="ECO:0000256" key="4">
    <source>
        <dbReference type="ARBA" id="ARBA00022741"/>
    </source>
</evidence>
<keyword evidence="5" id="KW-0332">GMP biosynthesis</keyword>
<dbReference type="InterPro" id="IPR001674">
    <property type="entry name" value="GMP_synth_C"/>
</dbReference>
<comment type="pathway">
    <text evidence="1">Purine metabolism; GMP biosynthesis; GMP from XMP (L-Gln route): step 1/1.</text>
</comment>
<dbReference type="FunFam" id="3.30.300.10:FF:000002">
    <property type="entry name" value="GMP synthase [glutamine-hydrolyzing]"/>
    <property type="match status" value="1"/>
</dbReference>
<dbReference type="EC" id="6.3.5.2" evidence="2"/>
<dbReference type="Gene3D" id="3.30.300.10">
    <property type="match status" value="1"/>
</dbReference>
<feature type="domain" description="GMP synthase C-terminal" evidence="8">
    <location>
        <begin position="25"/>
        <end position="116"/>
    </location>
</feature>
<dbReference type="AlphaFoldDB" id="X1C453"/>
<dbReference type="Pfam" id="PF00958">
    <property type="entry name" value="GMP_synt_C"/>
    <property type="match status" value="1"/>
</dbReference>
<protein>
    <recommendedName>
        <fullName evidence="2">GMP synthase (glutamine-hydrolyzing)</fullName>
        <ecNumber evidence="2">6.3.5.2</ecNumber>
    </recommendedName>
</protein>
<organism evidence="9">
    <name type="scientific">marine sediment metagenome</name>
    <dbReference type="NCBI Taxonomy" id="412755"/>
    <lineage>
        <taxon>unclassified sequences</taxon>
        <taxon>metagenomes</taxon>
        <taxon>ecological metagenomes</taxon>
    </lineage>
</organism>
<dbReference type="GO" id="GO:0003921">
    <property type="term" value="F:GMP synthase activity"/>
    <property type="evidence" value="ECO:0007669"/>
    <property type="project" value="TreeGrafter"/>
</dbReference>
<reference evidence="9" key="1">
    <citation type="journal article" date="2014" name="Front. Microbiol.">
        <title>High frequency of phylogenetically diverse reductive dehalogenase-homologous genes in deep subseafloor sedimentary metagenomes.</title>
        <authorList>
            <person name="Kawai M."/>
            <person name="Futagami T."/>
            <person name="Toyoda A."/>
            <person name="Takaki Y."/>
            <person name="Nishi S."/>
            <person name="Hori S."/>
            <person name="Arai W."/>
            <person name="Tsubouchi T."/>
            <person name="Morono Y."/>
            <person name="Uchiyama I."/>
            <person name="Ito T."/>
            <person name="Fujiyama A."/>
            <person name="Inagaki F."/>
            <person name="Takami H."/>
        </authorList>
    </citation>
    <scope>NUCLEOTIDE SEQUENCE</scope>
    <source>
        <strain evidence="9">Expedition CK06-06</strain>
    </source>
</reference>
<evidence type="ECO:0000313" key="9">
    <source>
        <dbReference type="EMBL" id="GAH02122.1"/>
    </source>
</evidence>
<evidence type="ECO:0000256" key="2">
    <source>
        <dbReference type="ARBA" id="ARBA00012746"/>
    </source>
</evidence>
<evidence type="ECO:0000256" key="7">
    <source>
        <dbReference type="ARBA" id="ARBA00022840"/>
    </source>
</evidence>
<evidence type="ECO:0000256" key="5">
    <source>
        <dbReference type="ARBA" id="ARBA00022749"/>
    </source>
</evidence>
<feature type="non-terminal residue" evidence="9">
    <location>
        <position position="1"/>
    </location>
</feature>
<evidence type="ECO:0000259" key="8">
    <source>
        <dbReference type="Pfam" id="PF00958"/>
    </source>
</evidence>
<dbReference type="PANTHER" id="PTHR11922:SF2">
    <property type="entry name" value="GMP SYNTHASE [GLUTAMINE-HYDROLYZING]"/>
    <property type="match status" value="1"/>
</dbReference>
<dbReference type="SUPFAM" id="SSF54810">
    <property type="entry name" value="GMP synthetase C-terminal dimerisation domain"/>
    <property type="match status" value="1"/>
</dbReference>
<keyword evidence="3" id="KW-0436">Ligase</keyword>
<gene>
    <name evidence="9" type="ORF">S01H4_37681</name>
</gene>
<keyword evidence="4" id="KW-0547">Nucleotide-binding</keyword>
<dbReference type="EMBL" id="BART01020264">
    <property type="protein sequence ID" value="GAH02122.1"/>
    <property type="molecule type" value="Genomic_DNA"/>
</dbReference>
<proteinExistence type="predicted"/>
<comment type="caution">
    <text evidence="9">The sequence shown here is derived from an EMBL/GenBank/DDBJ whole genome shotgun (WGS) entry which is preliminary data.</text>
</comment>
<sequence>AIRIIGEVTEEKIKILQNADEIVIEEIKRAGLYKSIWQSFAVLASIKSVGVMGDERTYAYPIIIRAVSSADAMTADWVKLPHKVLERMSTRIIGEVDGVNRVVYDISSKPPSTIEWE</sequence>
<accession>X1C453</accession>
<evidence type="ECO:0000256" key="6">
    <source>
        <dbReference type="ARBA" id="ARBA00022755"/>
    </source>
</evidence>
<dbReference type="GO" id="GO:0005829">
    <property type="term" value="C:cytosol"/>
    <property type="evidence" value="ECO:0007669"/>
    <property type="project" value="TreeGrafter"/>
</dbReference>
<keyword evidence="6" id="KW-0658">Purine biosynthesis</keyword>
<dbReference type="GO" id="GO:0005524">
    <property type="term" value="F:ATP binding"/>
    <property type="evidence" value="ECO:0007669"/>
    <property type="project" value="UniProtKB-KW"/>
</dbReference>
<name>X1C453_9ZZZZ</name>
<evidence type="ECO:0000256" key="3">
    <source>
        <dbReference type="ARBA" id="ARBA00022598"/>
    </source>
</evidence>
<evidence type="ECO:0000256" key="1">
    <source>
        <dbReference type="ARBA" id="ARBA00005153"/>
    </source>
</evidence>
<keyword evidence="7" id="KW-0067">ATP-binding</keyword>
<dbReference type="PANTHER" id="PTHR11922">
    <property type="entry name" value="GMP SYNTHASE-RELATED"/>
    <property type="match status" value="1"/>
</dbReference>